<dbReference type="InterPro" id="IPR021958">
    <property type="entry name" value="DUF3575"/>
</dbReference>
<sequence>MNNSMMKSFFLLVFLLCSAGTFSQKVALKNNLAYDALKTPNISLEFSMGRKWTLDTQVGMNFFFYTRNATSSRYKAKKFSHWLVQPELRYWTCDVFNGWFFGLHTHGGQMNVGGVNIPFILQNHSKKMKDYRYEGYFYGGGISTGYHWILSNRFSVETSLGLGYARVKYDRFKCTSCGKKAGKGKADYLGPTKLAVSIIYIIK</sequence>
<feature type="signal peptide" evidence="1">
    <location>
        <begin position="1"/>
        <end position="19"/>
    </location>
</feature>
<organism evidence="2 3">
    <name type="scientific">Clostridium cadaveris</name>
    <dbReference type="NCBI Taxonomy" id="1529"/>
    <lineage>
        <taxon>Bacteria</taxon>
        <taxon>Bacillati</taxon>
        <taxon>Bacillota</taxon>
        <taxon>Clostridia</taxon>
        <taxon>Eubacteriales</taxon>
        <taxon>Clostridiaceae</taxon>
        <taxon>Clostridium</taxon>
    </lineage>
</organism>
<proteinExistence type="predicted"/>
<dbReference type="Gene3D" id="2.40.128.130">
    <property type="entry name" value="Autotransporter beta-domain"/>
    <property type="match status" value="1"/>
</dbReference>
<dbReference type="Proteomes" id="UP000246114">
    <property type="component" value="Unassembled WGS sequence"/>
</dbReference>
<dbReference type="AlphaFoldDB" id="A0A316M7J8"/>
<name>A0A316M7J8_9CLOT</name>
<reference evidence="2 3" key="1">
    <citation type="submission" date="2018-03" db="EMBL/GenBank/DDBJ databases">
        <title>The uncultured portion of the human microbiome is neutrally assembled.</title>
        <authorList>
            <person name="Jeraldo P."/>
            <person name="Boardman L."/>
            <person name="White B.A."/>
            <person name="Nelson H."/>
            <person name="Goldenfeld N."/>
            <person name="Chia N."/>
        </authorList>
    </citation>
    <scope>NUCLEOTIDE SEQUENCE [LARGE SCALE GENOMIC DNA]</scope>
    <source>
        <strain evidence="2">CIM:MAG 903</strain>
    </source>
</reference>
<keyword evidence="1" id="KW-0732">Signal</keyword>
<dbReference type="InterPro" id="IPR036709">
    <property type="entry name" value="Autotransporte_beta_dom_sf"/>
</dbReference>
<protein>
    <submittedName>
        <fullName evidence="2">DUF3575 domain-containing protein</fullName>
    </submittedName>
</protein>
<accession>A0A316M7J8</accession>
<dbReference type="EMBL" id="QAMZ01000021">
    <property type="protein sequence ID" value="PWL54527.1"/>
    <property type="molecule type" value="Genomic_DNA"/>
</dbReference>
<evidence type="ECO:0000313" key="3">
    <source>
        <dbReference type="Proteomes" id="UP000246114"/>
    </source>
</evidence>
<evidence type="ECO:0000256" key="1">
    <source>
        <dbReference type="SAM" id="SignalP"/>
    </source>
</evidence>
<feature type="chain" id="PRO_5039080566" evidence="1">
    <location>
        <begin position="20"/>
        <end position="203"/>
    </location>
</feature>
<evidence type="ECO:0000313" key="2">
    <source>
        <dbReference type="EMBL" id="PWL54527.1"/>
    </source>
</evidence>
<gene>
    <name evidence="2" type="ORF">DBY38_04280</name>
</gene>
<comment type="caution">
    <text evidence="2">The sequence shown here is derived from an EMBL/GenBank/DDBJ whole genome shotgun (WGS) entry which is preliminary data.</text>
</comment>
<dbReference type="Pfam" id="PF12099">
    <property type="entry name" value="DUF3575"/>
    <property type="match status" value="1"/>
</dbReference>
<dbReference type="SUPFAM" id="SSF103515">
    <property type="entry name" value="Autotransporter"/>
    <property type="match status" value="1"/>
</dbReference>